<dbReference type="EMBL" id="CP007032">
    <property type="protein sequence ID" value="AHF06249.1"/>
    <property type="molecule type" value="Genomic_DNA"/>
</dbReference>
<evidence type="ECO:0000313" key="4">
    <source>
        <dbReference type="Proteomes" id="UP000010847"/>
    </source>
</evidence>
<keyword evidence="1" id="KW-0812">Transmembrane</keyword>
<feature type="transmembrane region" description="Helical" evidence="1">
    <location>
        <begin position="60"/>
        <end position="77"/>
    </location>
</feature>
<dbReference type="HOGENOM" id="CLU_073800_0_0_9"/>
<dbReference type="OrthoDB" id="1950287at2"/>
<dbReference type="STRING" id="871968.DESME_03645"/>
<name>W0EAL8_9FIRM</name>
<keyword evidence="4" id="KW-1185">Reference proteome</keyword>
<feature type="transmembrane region" description="Helical" evidence="1">
    <location>
        <begin position="40"/>
        <end position="55"/>
    </location>
</feature>
<dbReference type="eggNOG" id="ENOG503330J">
    <property type="taxonomic scope" value="Bacteria"/>
</dbReference>
<gene>
    <name evidence="3" type="ORF">DESME_03645</name>
</gene>
<feature type="domain" description="LiaF transmembrane" evidence="2">
    <location>
        <begin position="11"/>
        <end position="70"/>
    </location>
</feature>
<protein>
    <recommendedName>
        <fullName evidence="2">LiaF transmembrane domain-containing protein</fullName>
    </recommendedName>
</protein>
<feature type="transmembrane region" description="Helical" evidence="1">
    <location>
        <begin position="12"/>
        <end position="34"/>
    </location>
</feature>
<reference evidence="3 4" key="1">
    <citation type="submission" date="2013-12" db="EMBL/GenBank/DDBJ databases">
        <authorList>
            <consortium name="DOE Joint Genome Institute"/>
            <person name="Smidt H."/>
            <person name="Huntemann M."/>
            <person name="Han J."/>
            <person name="Chen A."/>
            <person name="Kyrpides N."/>
            <person name="Mavromatis K."/>
            <person name="Markowitz V."/>
            <person name="Palaniappan K."/>
            <person name="Ivanova N."/>
            <person name="Schaumberg A."/>
            <person name="Pati A."/>
            <person name="Liolios K."/>
            <person name="Nordberg H.P."/>
            <person name="Cantor M.N."/>
            <person name="Hua S.X."/>
            <person name="Woyke T."/>
        </authorList>
    </citation>
    <scope>NUCLEOTIDE SEQUENCE [LARGE SCALE GENOMIC DNA]</scope>
    <source>
        <strain evidence="4">DSM 15288</strain>
    </source>
</reference>
<dbReference type="InterPro" id="IPR054331">
    <property type="entry name" value="LiaF_TM"/>
</dbReference>
<evidence type="ECO:0000313" key="3">
    <source>
        <dbReference type="EMBL" id="AHF06249.1"/>
    </source>
</evidence>
<organism evidence="3 4">
    <name type="scientific">Desulfitobacterium metallireducens DSM 15288</name>
    <dbReference type="NCBI Taxonomy" id="871968"/>
    <lineage>
        <taxon>Bacteria</taxon>
        <taxon>Bacillati</taxon>
        <taxon>Bacillota</taxon>
        <taxon>Clostridia</taxon>
        <taxon>Eubacteriales</taxon>
        <taxon>Desulfitobacteriaceae</taxon>
        <taxon>Desulfitobacterium</taxon>
    </lineage>
</organism>
<accession>W0EAL8</accession>
<keyword evidence="1" id="KW-0472">Membrane</keyword>
<dbReference type="Pfam" id="PF22570">
    <property type="entry name" value="LiaF-TM"/>
    <property type="match status" value="1"/>
</dbReference>
<dbReference type="Proteomes" id="UP000010847">
    <property type="component" value="Chromosome"/>
</dbReference>
<keyword evidence="1" id="KW-1133">Transmembrane helix</keyword>
<sequence length="321" mass="34666">MRHAVDSVSRGLLFIALGIVFFLNTYGILPWGFWVNVADLWPLLFILGGIALLLNKRVPFSTVLLVFLIALVGYSFVPGNNHLKYQGPYHTGSGGSMDFAVPLEEGINKANVALNLGGADINLNTVAPKTNSKNILEGQYEWTANVNPSSDQSPKLSQNRNGDTLNIEFDAEKRIGNGESKLDFTLNPQIDYGNMEVNAGAFNGTLDLSQLRMSNLDINSGASQLELRFGDTGTKTQAEVNAGASKVTLVVPEQVGLKIKISGFTNSTNFAGDGLFLQDKEWVSPNYDSAKSKIDLSMSVAAGKIDLVRPDTPSASSDKIY</sequence>
<evidence type="ECO:0000259" key="2">
    <source>
        <dbReference type="Pfam" id="PF22570"/>
    </source>
</evidence>
<dbReference type="KEGG" id="dmt:DESME_03645"/>
<dbReference type="RefSeq" id="WP_006715255.1">
    <property type="nucleotide sequence ID" value="NZ_CP007032.1"/>
</dbReference>
<evidence type="ECO:0000256" key="1">
    <source>
        <dbReference type="SAM" id="Phobius"/>
    </source>
</evidence>
<proteinExistence type="predicted"/>
<dbReference type="AlphaFoldDB" id="W0EAL8"/>